<protein>
    <submittedName>
        <fullName evidence="1">Uncharacterized protein</fullName>
    </submittedName>
</protein>
<gene>
    <name evidence="1" type="ORF">TRAPUB_7094</name>
</gene>
<evidence type="ECO:0000313" key="1">
    <source>
        <dbReference type="EMBL" id="OJT02370.1"/>
    </source>
</evidence>
<sequence>MEECRGFPGCGPKDITVALRGQSSSRLESLTIQLGTEDANGDLTMFMKGLTTALAHAPLCTLDLRINIGRFRPGPYDILHLDALWDLEDDQSQELIRLSSPVPPLPPHRPQERPVDEFNLEEYVRRFVRLVPTLVRARLRIIGPRSGRRTAILQGGELQVMA</sequence>
<keyword evidence="2" id="KW-1185">Reference proteome</keyword>
<name>A0A1M2V445_TRAPU</name>
<reference evidence="1 2" key="1">
    <citation type="submission" date="2016-10" db="EMBL/GenBank/DDBJ databases">
        <title>Genome sequence of the basidiomycete white-rot fungus Trametes pubescens.</title>
        <authorList>
            <person name="Makela M.R."/>
            <person name="Granchi Z."/>
            <person name="Peng M."/>
            <person name="De Vries R.P."/>
            <person name="Grigoriev I."/>
            <person name="Riley R."/>
            <person name="Hilden K."/>
        </authorList>
    </citation>
    <scope>NUCLEOTIDE SEQUENCE [LARGE SCALE GENOMIC DNA]</scope>
    <source>
        <strain evidence="1 2">FBCC735</strain>
    </source>
</reference>
<proteinExistence type="predicted"/>
<evidence type="ECO:0000313" key="2">
    <source>
        <dbReference type="Proteomes" id="UP000184267"/>
    </source>
</evidence>
<dbReference type="AlphaFoldDB" id="A0A1M2V445"/>
<organism evidence="1 2">
    <name type="scientific">Trametes pubescens</name>
    <name type="common">White-rot fungus</name>
    <dbReference type="NCBI Taxonomy" id="154538"/>
    <lineage>
        <taxon>Eukaryota</taxon>
        <taxon>Fungi</taxon>
        <taxon>Dikarya</taxon>
        <taxon>Basidiomycota</taxon>
        <taxon>Agaricomycotina</taxon>
        <taxon>Agaricomycetes</taxon>
        <taxon>Polyporales</taxon>
        <taxon>Polyporaceae</taxon>
        <taxon>Trametes</taxon>
    </lineage>
</organism>
<comment type="caution">
    <text evidence="1">The sequence shown here is derived from an EMBL/GenBank/DDBJ whole genome shotgun (WGS) entry which is preliminary data.</text>
</comment>
<dbReference type="Proteomes" id="UP000184267">
    <property type="component" value="Unassembled WGS sequence"/>
</dbReference>
<accession>A0A1M2V445</accession>
<dbReference type="EMBL" id="MNAD01001673">
    <property type="protein sequence ID" value="OJT02370.1"/>
    <property type="molecule type" value="Genomic_DNA"/>
</dbReference>